<dbReference type="GO" id="GO:0008237">
    <property type="term" value="F:metallopeptidase activity"/>
    <property type="evidence" value="ECO:0007669"/>
    <property type="project" value="InterPro"/>
</dbReference>
<accession>A0A937K245</accession>
<dbReference type="PROSITE" id="PS51257">
    <property type="entry name" value="PROKAR_LIPOPROTEIN"/>
    <property type="match status" value="1"/>
</dbReference>
<gene>
    <name evidence="1" type="ORF">JL102_17675</name>
</gene>
<dbReference type="AlphaFoldDB" id="A0A937K245"/>
<proteinExistence type="predicted"/>
<dbReference type="Proteomes" id="UP000659388">
    <property type="component" value="Unassembled WGS sequence"/>
</dbReference>
<dbReference type="InterPro" id="IPR024079">
    <property type="entry name" value="MetalloPept_cat_dom_sf"/>
</dbReference>
<name>A0A937K245_9BACT</name>
<organism evidence="1 2">
    <name type="scientific">Fulvivirga sediminis</name>
    <dbReference type="NCBI Taxonomy" id="2803949"/>
    <lineage>
        <taxon>Bacteria</taxon>
        <taxon>Pseudomonadati</taxon>
        <taxon>Bacteroidota</taxon>
        <taxon>Cytophagia</taxon>
        <taxon>Cytophagales</taxon>
        <taxon>Fulvivirgaceae</taxon>
        <taxon>Fulvivirga</taxon>
    </lineage>
</organism>
<comment type="caution">
    <text evidence="1">The sequence shown here is derived from an EMBL/GenBank/DDBJ whole genome shotgun (WGS) entry which is preliminary data.</text>
</comment>
<sequence length="273" mass="29537">MRFNSVKAGILSVCLLSTSFMFTSCEEDRKEVEPQQDGSEEISAAVIQRLKDLHFNTEGIQLVNGDYLVEGDMIITPEALEEMSDPVIVEGPKGEQYRTYNLVSTPRTIRVLGYQLNSTMSQGLNRAIANFNALNCGFTMQRTTSTSNWDIAVQSYGSGAGGVAGFPSGGNPYQYVNVYPGTAQYGVNVVEHVMTHELGHCMGMRHSDWFNRAISCGSGGNEGTAGVGAVHIPGTPSQPSVDANSIMLSCFSANESGNFSNYDRIALETIYPN</sequence>
<dbReference type="InterPro" id="IPR024653">
    <property type="entry name" value="Peptidase_M10/M27/M57"/>
</dbReference>
<keyword evidence="2" id="KW-1185">Reference proteome</keyword>
<evidence type="ECO:0000313" key="2">
    <source>
        <dbReference type="Proteomes" id="UP000659388"/>
    </source>
</evidence>
<reference evidence="1" key="1">
    <citation type="submission" date="2021-01" db="EMBL/GenBank/DDBJ databases">
        <title>Fulvivirga kasyanovii gen. nov., sp nov., a novel member of the phylum Bacteroidetes isolated from seawater in a mussel farm.</title>
        <authorList>
            <person name="Zhao L.-H."/>
            <person name="Wang Z.-J."/>
        </authorList>
    </citation>
    <scope>NUCLEOTIDE SEQUENCE</scope>
    <source>
        <strain evidence="1">2943</strain>
    </source>
</reference>
<dbReference type="Pfam" id="PF12388">
    <property type="entry name" value="Peptidase_M57"/>
    <property type="match status" value="1"/>
</dbReference>
<dbReference type="EMBL" id="JAESIY010000010">
    <property type="protein sequence ID" value="MBL3657985.1"/>
    <property type="molecule type" value="Genomic_DNA"/>
</dbReference>
<protein>
    <submittedName>
        <fullName evidence="1">Peptidase</fullName>
    </submittedName>
</protein>
<dbReference type="SUPFAM" id="SSF55486">
    <property type="entry name" value="Metalloproteases ('zincins'), catalytic domain"/>
    <property type="match status" value="1"/>
</dbReference>
<evidence type="ECO:0000313" key="1">
    <source>
        <dbReference type="EMBL" id="MBL3657985.1"/>
    </source>
</evidence>
<dbReference type="Gene3D" id="3.40.390.10">
    <property type="entry name" value="Collagenase (Catalytic Domain)"/>
    <property type="match status" value="1"/>
</dbReference>
<dbReference type="RefSeq" id="WP_202245778.1">
    <property type="nucleotide sequence ID" value="NZ_JAESIY010000010.1"/>
</dbReference>